<evidence type="ECO:0000256" key="1">
    <source>
        <dbReference type="SAM" id="MobiDB-lite"/>
    </source>
</evidence>
<organism evidence="2 3">
    <name type="scientific">Phaseolus angularis</name>
    <name type="common">Azuki bean</name>
    <name type="synonym">Vigna angularis</name>
    <dbReference type="NCBI Taxonomy" id="3914"/>
    <lineage>
        <taxon>Eukaryota</taxon>
        <taxon>Viridiplantae</taxon>
        <taxon>Streptophyta</taxon>
        <taxon>Embryophyta</taxon>
        <taxon>Tracheophyta</taxon>
        <taxon>Spermatophyta</taxon>
        <taxon>Magnoliopsida</taxon>
        <taxon>eudicotyledons</taxon>
        <taxon>Gunneridae</taxon>
        <taxon>Pentapetalae</taxon>
        <taxon>rosids</taxon>
        <taxon>fabids</taxon>
        <taxon>Fabales</taxon>
        <taxon>Fabaceae</taxon>
        <taxon>Papilionoideae</taxon>
        <taxon>50 kb inversion clade</taxon>
        <taxon>NPAAA clade</taxon>
        <taxon>indigoferoid/millettioid clade</taxon>
        <taxon>Phaseoleae</taxon>
        <taxon>Vigna</taxon>
    </lineage>
</organism>
<feature type="compositionally biased region" description="Low complexity" evidence="1">
    <location>
        <begin position="115"/>
        <end position="127"/>
    </location>
</feature>
<feature type="region of interest" description="Disordered" evidence="1">
    <location>
        <begin position="94"/>
        <end position="132"/>
    </location>
</feature>
<gene>
    <name evidence="2" type="ORF">LR48_Vigan08g127600</name>
</gene>
<accession>A0A0L9V730</accession>
<dbReference type="Proteomes" id="UP000053144">
    <property type="component" value="Chromosome 8"/>
</dbReference>
<dbReference type="Gramene" id="KOM50449">
    <property type="protein sequence ID" value="KOM50449"/>
    <property type="gene ID" value="LR48_Vigan08g127600"/>
</dbReference>
<evidence type="ECO:0000313" key="2">
    <source>
        <dbReference type="EMBL" id="KOM50449.1"/>
    </source>
</evidence>
<name>A0A0L9V730_PHAAN</name>
<evidence type="ECO:0000313" key="3">
    <source>
        <dbReference type="Proteomes" id="UP000053144"/>
    </source>
</evidence>
<protein>
    <submittedName>
        <fullName evidence="2">Uncharacterized protein</fullName>
    </submittedName>
</protein>
<feature type="region of interest" description="Disordered" evidence="1">
    <location>
        <begin position="163"/>
        <end position="199"/>
    </location>
</feature>
<sequence>MHLDSCTRLSGGMVYFGNWLDGKEGCHGWKQEACGVKLGRKHGEQQHNTHPSISVQHTTAEFRLAKMGRHSRSSLRESRSLDLALTHSFSLERCSTHTRAQHESTSRKQRSNTNPSHGQQQDQQSSMQPPPGCEAYGSCLQLTPMKEANLFLGCPATLKGEGSSIWKNKPTRWKEEKYTQQPSPAASLANKSKEGGYGLEEEEEWILGMEKNVHGK</sequence>
<proteinExistence type="predicted"/>
<dbReference type="AlphaFoldDB" id="A0A0L9V730"/>
<dbReference type="EMBL" id="CM003378">
    <property type="protein sequence ID" value="KOM50449.1"/>
    <property type="molecule type" value="Genomic_DNA"/>
</dbReference>
<reference evidence="3" key="1">
    <citation type="journal article" date="2015" name="Proc. Natl. Acad. Sci. U.S.A.">
        <title>Genome sequencing of adzuki bean (Vigna angularis) provides insight into high starch and low fat accumulation and domestication.</title>
        <authorList>
            <person name="Yang K."/>
            <person name="Tian Z."/>
            <person name="Chen C."/>
            <person name="Luo L."/>
            <person name="Zhao B."/>
            <person name="Wang Z."/>
            <person name="Yu L."/>
            <person name="Li Y."/>
            <person name="Sun Y."/>
            <person name="Li W."/>
            <person name="Chen Y."/>
            <person name="Li Y."/>
            <person name="Zhang Y."/>
            <person name="Ai D."/>
            <person name="Zhao J."/>
            <person name="Shang C."/>
            <person name="Ma Y."/>
            <person name="Wu B."/>
            <person name="Wang M."/>
            <person name="Gao L."/>
            <person name="Sun D."/>
            <person name="Zhang P."/>
            <person name="Guo F."/>
            <person name="Wang W."/>
            <person name="Li Y."/>
            <person name="Wang J."/>
            <person name="Varshney R.K."/>
            <person name="Wang J."/>
            <person name="Ling H.Q."/>
            <person name="Wan P."/>
        </authorList>
    </citation>
    <scope>NUCLEOTIDE SEQUENCE</scope>
    <source>
        <strain evidence="3">cv. Jingnong 6</strain>
    </source>
</reference>